<dbReference type="KEGG" id="tpep:A0127_07015"/>
<gene>
    <name evidence="2" type="ORF">A0127_07015</name>
</gene>
<reference evidence="3" key="1">
    <citation type="submission" date="2016-03" db="EMBL/GenBank/DDBJ databases">
        <authorList>
            <person name="Oger P.M."/>
        </authorList>
    </citation>
    <scope>NUCLEOTIDE SEQUENCE [LARGE SCALE GENOMIC DNA]</scope>
    <source>
        <strain evidence="3">OG-1</strain>
    </source>
</reference>
<name>A0A142CVY5_9EURY</name>
<sequence>MGEELKELERTYRKLLSAGLLLLLVGFGLIIFKPLGWTASMILGAIIFAVSFIPLELARRTARRMAVIAFRGE</sequence>
<keyword evidence="1" id="KW-1133">Transmembrane helix</keyword>
<dbReference type="OrthoDB" id="102182at2157"/>
<dbReference type="EMBL" id="CP014750">
    <property type="protein sequence ID" value="AMQ18937.1"/>
    <property type="molecule type" value="Genomic_DNA"/>
</dbReference>
<feature type="transmembrane region" description="Helical" evidence="1">
    <location>
        <begin position="37"/>
        <end position="55"/>
    </location>
</feature>
<feature type="transmembrane region" description="Helical" evidence="1">
    <location>
        <begin position="12"/>
        <end position="31"/>
    </location>
</feature>
<keyword evidence="1" id="KW-0472">Membrane</keyword>
<evidence type="ECO:0000313" key="3">
    <source>
        <dbReference type="Proteomes" id="UP000073604"/>
    </source>
</evidence>
<evidence type="ECO:0000313" key="2">
    <source>
        <dbReference type="EMBL" id="AMQ18937.1"/>
    </source>
</evidence>
<protein>
    <submittedName>
        <fullName evidence="2">Uncharacterized protein</fullName>
    </submittedName>
</protein>
<dbReference type="Proteomes" id="UP000073604">
    <property type="component" value="Chromosome"/>
</dbReference>
<dbReference type="AlphaFoldDB" id="A0A142CVY5"/>
<evidence type="ECO:0000256" key="1">
    <source>
        <dbReference type="SAM" id="Phobius"/>
    </source>
</evidence>
<dbReference type="RefSeq" id="WP_062389752.1">
    <property type="nucleotide sequence ID" value="NZ_CP014750.1"/>
</dbReference>
<keyword evidence="3" id="KW-1185">Reference proteome</keyword>
<keyword evidence="1" id="KW-0812">Transmembrane</keyword>
<dbReference type="STRING" id="53952.A0127_07015"/>
<organism evidence="2 3">
    <name type="scientific">Thermococcus peptonophilus</name>
    <dbReference type="NCBI Taxonomy" id="53952"/>
    <lineage>
        <taxon>Archaea</taxon>
        <taxon>Methanobacteriati</taxon>
        <taxon>Methanobacteriota</taxon>
        <taxon>Thermococci</taxon>
        <taxon>Thermococcales</taxon>
        <taxon>Thermococcaceae</taxon>
        <taxon>Thermococcus</taxon>
    </lineage>
</organism>
<dbReference type="GeneID" id="27140285"/>
<proteinExistence type="predicted"/>
<accession>A0A142CVY5</accession>